<keyword evidence="3" id="KW-0479">Metal-binding</keyword>
<gene>
    <name evidence="8" type="ORF">METZ01_LOCUS58625</name>
</gene>
<feature type="domain" description="Cytochrome c" evidence="7">
    <location>
        <begin position="75"/>
        <end position="175"/>
    </location>
</feature>
<dbReference type="AlphaFoldDB" id="A0A381SR21"/>
<dbReference type="GO" id="GO:0046872">
    <property type="term" value="F:metal ion binding"/>
    <property type="evidence" value="ECO:0007669"/>
    <property type="project" value="UniProtKB-KW"/>
</dbReference>
<feature type="transmembrane region" description="Helical" evidence="6">
    <location>
        <begin position="6"/>
        <end position="27"/>
    </location>
</feature>
<keyword evidence="6" id="KW-0472">Membrane</keyword>
<name>A0A381SR21_9ZZZZ</name>
<organism evidence="8">
    <name type="scientific">marine metagenome</name>
    <dbReference type="NCBI Taxonomy" id="408172"/>
    <lineage>
        <taxon>unclassified sequences</taxon>
        <taxon>metagenomes</taxon>
        <taxon>ecological metagenomes</taxon>
    </lineage>
</organism>
<evidence type="ECO:0000256" key="3">
    <source>
        <dbReference type="ARBA" id="ARBA00022723"/>
    </source>
</evidence>
<dbReference type="PANTHER" id="PTHR11961">
    <property type="entry name" value="CYTOCHROME C"/>
    <property type="match status" value="1"/>
</dbReference>
<dbReference type="GO" id="GO:0009055">
    <property type="term" value="F:electron transfer activity"/>
    <property type="evidence" value="ECO:0007669"/>
    <property type="project" value="InterPro"/>
</dbReference>
<keyword evidence="2" id="KW-0349">Heme</keyword>
<keyword evidence="6" id="KW-1133">Transmembrane helix</keyword>
<evidence type="ECO:0000259" key="7">
    <source>
        <dbReference type="PROSITE" id="PS51007"/>
    </source>
</evidence>
<evidence type="ECO:0000256" key="5">
    <source>
        <dbReference type="ARBA" id="ARBA00023004"/>
    </source>
</evidence>
<evidence type="ECO:0000313" key="8">
    <source>
        <dbReference type="EMBL" id="SVA05771.1"/>
    </source>
</evidence>
<dbReference type="Pfam" id="PF00034">
    <property type="entry name" value="Cytochrom_C"/>
    <property type="match status" value="1"/>
</dbReference>
<protein>
    <recommendedName>
        <fullName evidence="7">Cytochrome c domain-containing protein</fullName>
    </recommendedName>
</protein>
<keyword evidence="4" id="KW-0249">Electron transport</keyword>
<evidence type="ECO:0000256" key="4">
    <source>
        <dbReference type="ARBA" id="ARBA00022982"/>
    </source>
</evidence>
<keyword evidence="5" id="KW-0408">Iron</keyword>
<dbReference type="PRINTS" id="PR00604">
    <property type="entry name" value="CYTCHRMECIAB"/>
</dbReference>
<sequence>MSGLEVNKILASIFVAVIVVSLISILGDAIINKKNNQQVENAYYIDISEMKTNDIVTNTQNDGVSEQISMFLTSASFEKGEKLFKKCSACHSYQKGSANKVGPNLWNIINRPKASVQGFTYSKALAEFSGNWGYEELSQFLYKPKEYIQGTKMNFSGLKKVQDRADLLLFLREQADIPAEIP</sequence>
<evidence type="ECO:0000256" key="6">
    <source>
        <dbReference type="SAM" id="Phobius"/>
    </source>
</evidence>
<keyword evidence="6" id="KW-0812">Transmembrane</keyword>
<dbReference type="Gene3D" id="1.10.760.10">
    <property type="entry name" value="Cytochrome c-like domain"/>
    <property type="match status" value="1"/>
</dbReference>
<reference evidence="8" key="1">
    <citation type="submission" date="2018-05" db="EMBL/GenBank/DDBJ databases">
        <authorList>
            <person name="Lanie J.A."/>
            <person name="Ng W.-L."/>
            <person name="Kazmierczak K.M."/>
            <person name="Andrzejewski T.M."/>
            <person name="Davidsen T.M."/>
            <person name="Wayne K.J."/>
            <person name="Tettelin H."/>
            <person name="Glass J.I."/>
            <person name="Rusch D."/>
            <person name="Podicherti R."/>
            <person name="Tsui H.-C.T."/>
            <person name="Winkler M.E."/>
        </authorList>
    </citation>
    <scope>NUCLEOTIDE SEQUENCE</scope>
</reference>
<dbReference type="SUPFAM" id="SSF46626">
    <property type="entry name" value="Cytochrome c"/>
    <property type="match status" value="1"/>
</dbReference>
<dbReference type="EMBL" id="UINC01003374">
    <property type="protein sequence ID" value="SVA05771.1"/>
    <property type="molecule type" value="Genomic_DNA"/>
</dbReference>
<dbReference type="InterPro" id="IPR002327">
    <property type="entry name" value="Cyt_c_1A/1B"/>
</dbReference>
<dbReference type="GO" id="GO:0020037">
    <property type="term" value="F:heme binding"/>
    <property type="evidence" value="ECO:0007669"/>
    <property type="project" value="InterPro"/>
</dbReference>
<evidence type="ECO:0000256" key="1">
    <source>
        <dbReference type="ARBA" id="ARBA00022448"/>
    </source>
</evidence>
<proteinExistence type="predicted"/>
<dbReference type="InterPro" id="IPR009056">
    <property type="entry name" value="Cyt_c-like_dom"/>
</dbReference>
<keyword evidence="1" id="KW-0813">Transport</keyword>
<dbReference type="InterPro" id="IPR036909">
    <property type="entry name" value="Cyt_c-like_dom_sf"/>
</dbReference>
<dbReference type="PROSITE" id="PS51007">
    <property type="entry name" value="CYTC"/>
    <property type="match status" value="1"/>
</dbReference>
<evidence type="ECO:0000256" key="2">
    <source>
        <dbReference type="ARBA" id="ARBA00022617"/>
    </source>
</evidence>
<accession>A0A381SR21</accession>